<dbReference type="InterPro" id="IPR051465">
    <property type="entry name" value="Cell_Envelope_Struct_Comp"/>
</dbReference>
<evidence type="ECO:0000313" key="3">
    <source>
        <dbReference type="EMBL" id="EKC70276.1"/>
    </source>
</evidence>
<dbReference type="PANTHER" id="PTHR43308:SF5">
    <property type="entry name" value="S-LAYER PROTEIN _ PEPTIDOGLYCAN ENDO-BETA-N-ACETYLGLUCOSAMINIDASE"/>
    <property type="match status" value="1"/>
</dbReference>
<dbReference type="InterPro" id="IPR001119">
    <property type="entry name" value="SLH_dom"/>
</dbReference>
<accession>K1UFI9</accession>
<feature type="non-terminal residue" evidence="3">
    <location>
        <position position="212"/>
    </location>
</feature>
<organism evidence="3">
    <name type="scientific">human gut metagenome</name>
    <dbReference type="NCBI Taxonomy" id="408170"/>
    <lineage>
        <taxon>unclassified sequences</taxon>
        <taxon>metagenomes</taxon>
        <taxon>organismal metagenomes</taxon>
    </lineage>
</organism>
<proteinExistence type="predicted"/>
<feature type="domain" description="SLH" evidence="2">
    <location>
        <begin position="19"/>
        <end position="81"/>
    </location>
</feature>
<protein>
    <submittedName>
        <fullName evidence="3">S-layer domain protein</fullName>
    </submittedName>
</protein>
<sequence>SKGHSHKQTSIENKSDKVDEVANNDVTDNVVADNDVAITVSEYDVPYISGYEDNTFRPNEKITRAEAITAIVRAKQFAIKENVKPSFLDISSHWAKDYIDTAANLKIADGYEDKMFKPDNYITRAEFAKIIAMLIGENVKNNSSTFSDTKNHWAENYIAVLSEKEIIKGYDNNMYKPDKPITRAEAVTIINKAVSRNCKSDIKINFTDVQKT</sequence>
<reference evidence="3" key="1">
    <citation type="journal article" date="2013" name="Environ. Microbiol.">
        <title>Microbiota from the distal guts of lean and obese adolescents exhibit partial functional redundancy besides clear differences in community structure.</title>
        <authorList>
            <person name="Ferrer M."/>
            <person name="Ruiz A."/>
            <person name="Lanza F."/>
            <person name="Haange S.B."/>
            <person name="Oberbach A."/>
            <person name="Till H."/>
            <person name="Bargiela R."/>
            <person name="Campoy C."/>
            <person name="Segura M.T."/>
            <person name="Richter M."/>
            <person name="von Bergen M."/>
            <person name="Seifert J."/>
            <person name="Suarez A."/>
        </authorList>
    </citation>
    <scope>NUCLEOTIDE SEQUENCE</scope>
</reference>
<dbReference type="PROSITE" id="PS51272">
    <property type="entry name" value="SLH"/>
    <property type="match status" value="3"/>
</dbReference>
<comment type="caution">
    <text evidence="3">The sequence shown here is derived from an EMBL/GenBank/DDBJ whole genome shotgun (WGS) entry which is preliminary data.</text>
</comment>
<feature type="region of interest" description="Disordered" evidence="1">
    <location>
        <begin position="1"/>
        <end position="24"/>
    </location>
</feature>
<dbReference type="EMBL" id="AJWY01005202">
    <property type="protein sequence ID" value="EKC70276.1"/>
    <property type="molecule type" value="Genomic_DNA"/>
</dbReference>
<evidence type="ECO:0000256" key="1">
    <source>
        <dbReference type="SAM" id="MobiDB-lite"/>
    </source>
</evidence>
<dbReference type="PANTHER" id="PTHR43308">
    <property type="entry name" value="OUTER MEMBRANE PROTEIN ALPHA-RELATED"/>
    <property type="match status" value="1"/>
</dbReference>
<evidence type="ECO:0000259" key="2">
    <source>
        <dbReference type="PROSITE" id="PS51272"/>
    </source>
</evidence>
<dbReference type="Pfam" id="PF00395">
    <property type="entry name" value="SLH"/>
    <property type="match status" value="3"/>
</dbReference>
<feature type="domain" description="SLH" evidence="2">
    <location>
        <begin position="141"/>
        <end position="204"/>
    </location>
</feature>
<feature type="domain" description="SLH" evidence="2">
    <location>
        <begin position="82"/>
        <end position="140"/>
    </location>
</feature>
<feature type="non-terminal residue" evidence="3">
    <location>
        <position position="1"/>
    </location>
</feature>
<dbReference type="AlphaFoldDB" id="K1UFI9"/>
<gene>
    <name evidence="3" type="ORF">LEA_07867</name>
</gene>
<name>K1UFI9_9ZZZZ</name>